<evidence type="ECO:0000256" key="8">
    <source>
        <dbReference type="ARBA" id="ARBA00047386"/>
    </source>
</evidence>
<feature type="binding site" evidence="9">
    <location>
        <position position="56"/>
    </location>
    <ligand>
        <name>ATP</name>
        <dbReference type="ChEBI" id="CHEBI:30616"/>
    </ligand>
</feature>
<dbReference type="SUPFAM" id="SSF52540">
    <property type="entry name" value="P-loop containing nucleoside triphosphate hydrolases"/>
    <property type="match status" value="1"/>
</dbReference>
<dbReference type="HAMAP" id="MF_00336">
    <property type="entry name" value="BioD"/>
    <property type="match status" value="1"/>
</dbReference>
<dbReference type="Pfam" id="PF13500">
    <property type="entry name" value="AAA_26"/>
    <property type="match status" value="1"/>
</dbReference>
<keyword evidence="1 9" id="KW-0963">Cytoplasm</keyword>
<feature type="binding site" evidence="9">
    <location>
        <begin position="209"/>
        <end position="211"/>
    </location>
    <ligand>
        <name>ATP</name>
        <dbReference type="ChEBI" id="CHEBI:30616"/>
    </ligand>
</feature>
<dbReference type="UniPathway" id="UPA00078">
    <property type="reaction ID" value="UER00161"/>
</dbReference>
<comment type="subunit">
    <text evidence="9">Homodimer.</text>
</comment>
<dbReference type="Gene3D" id="3.40.50.300">
    <property type="entry name" value="P-loop containing nucleotide triphosphate hydrolases"/>
    <property type="match status" value="1"/>
</dbReference>
<accession>A0A2W4VS09</accession>
<dbReference type="GO" id="GO:0005524">
    <property type="term" value="F:ATP binding"/>
    <property type="evidence" value="ECO:0007669"/>
    <property type="project" value="UniProtKB-UniRule"/>
</dbReference>
<dbReference type="PANTHER" id="PTHR43210:SF2">
    <property type="entry name" value="ATP-DEPENDENT DETHIOBIOTIN SYNTHETASE BIOD 2"/>
    <property type="match status" value="1"/>
</dbReference>
<comment type="cofactor">
    <cofactor evidence="9">
        <name>Mg(2+)</name>
        <dbReference type="ChEBI" id="CHEBI:18420"/>
    </cofactor>
</comment>
<dbReference type="InterPro" id="IPR004472">
    <property type="entry name" value="DTB_synth_BioD"/>
</dbReference>
<dbReference type="GO" id="GO:0000287">
    <property type="term" value="F:magnesium ion binding"/>
    <property type="evidence" value="ECO:0007669"/>
    <property type="project" value="UniProtKB-UniRule"/>
</dbReference>
<dbReference type="InterPro" id="IPR027417">
    <property type="entry name" value="P-loop_NTPase"/>
</dbReference>
<name>A0A2W4VS09_9CYAN</name>
<keyword evidence="7 9" id="KW-0460">Magnesium</keyword>
<dbReference type="PANTHER" id="PTHR43210">
    <property type="entry name" value="DETHIOBIOTIN SYNTHETASE"/>
    <property type="match status" value="1"/>
</dbReference>
<feature type="binding site" evidence="9">
    <location>
        <begin position="177"/>
        <end position="178"/>
    </location>
    <ligand>
        <name>ATP</name>
        <dbReference type="ChEBI" id="CHEBI:30616"/>
    </ligand>
</feature>
<reference evidence="10 11" key="1">
    <citation type="submission" date="2018-04" db="EMBL/GenBank/DDBJ databases">
        <authorList>
            <person name="Go L.Y."/>
            <person name="Mitchell J.A."/>
        </authorList>
    </citation>
    <scope>NUCLEOTIDE SEQUENCE [LARGE SCALE GENOMIC DNA]</scope>
    <source>
        <strain evidence="10">ULC066bin1</strain>
    </source>
</reference>
<keyword evidence="2 9" id="KW-0436">Ligase</keyword>
<evidence type="ECO:0000256" key="9">
    <source>
        <dbReference type="HAMAP-Rule" id="MF_00336"/>
    </source>
</evidence>
<comment type="caution">
    <text evidence="9">Lacks conserved residue(s) required for the propagation of feature annotation.</text>
</comment>
<dbReference type="NCBIfam" id="TIGR00347">
    <property type="entry name" value="bioD"/>
    <property type="match status" value="1"/>
</dbReference>
<feature type="binding site" evidence="9">
    <location>
        <begin position="13"/>
        <end position="18"/>
    </location>
    <ligand>
        <name>ATP</name>
        <dbReference type="ChEBI" id="CHEBI:30616"/>
    </ligand>
</feature>
<comment type="catalytic activity">
    <reaction evidence="8">
        <text>(7R,8S)-8-amino-7-(carboxyamino)nonanoate + ATP = (4R,5S)-dethiobiotin + ADP + phosphate + H(+)</text>
        <dbReference type="Rhea" id="RHEA:63684"/>
        <dbReference type="ChEBI" id="CHEBI:15378"/>
        <dbReference type="ChEBI" id="CHEBI:30616"/>
        <dbReference type="ChEBI" id="CHEBI:43474"/>
        <dbReference type="ChEBI" id="CHEBI:149470"/>
        <dbReference type="ChEBI" id="CHEBI:149473"/>
        <dbReference type="ChEBI" id="CHEBI:456216"/>
    </reaction>
</comment>
<keyword evidence="5 9" id="KW-0093">Biotin biosynthesis</keyword>
<proteinExistence type="inferred from homology"/>
<dbReference type="GO" id="GO:0009102">
    <property type="term" value="P:biotin biosynthetic process"/>
    <property type="evidence" value="ECO:0007669"/>
    <property type="project" value="UniProtKB-UniRule"/>
</dbReference>
<evidence type="ECO:0000256" key="4">
    <source>
        <dbReference type="ARBA" id="ARBA00022741"/>
    </source>
</evidence>
<organism evidence="10 11">
    <name type="scientific">Pseudanabaena frigida</name>
    <dbReference type="NCBI Taxonomy" id="945775"/>
    <lineage>
        <taxon>Bacteria</taxon>
        <taxon>Bacillati</taxon>
        <taxon>Cyanobacteriota</taxon>
        <taxon>Cyanophyceae</taxon>
        <taxon>Pseudanabaenales</taxon>
        <taxon>Pseudanabaenaceae</taxon>
        <taxon>Pseudanabaena</taxon>
    </lineage>
</organism>
<comment type="caution">
    <text evidence="10">The sequence shown here is derived from an EMBL/GenBank/DDBJ whole genome shotgun (WGS) entry which is preliminary data.</text>
</comment>
<evidence type="ECO:0000256" key="6">
    <source>
        <dbReference type="ARBA" id="ARBA00022840"/>
    </source>
</evidence>
<keyword evidence="3 9" id="KW-0479">Metal-binding</keyword>
<feature type="active site" evidence="9">
    <location>
        <position position="48"/>
    </location>
</feature>
<comment type="pathway">
    <text evidence="9">Cofactor biosynthesis; biotin biosynthesis; biotin from 7,8-diaminononanoate: step 1/2.</text>
</comment>
<dbReference type="CDD" id="cd03109">
    <property type="entry name" value="DTBS"/>
    <property type="match status" value="1"/>
</dbReference>
<protein>
    <recommendedName>
        <fullName evidence="9">ATP-dependent dethiobiotin synthetase BioD</fullName>
        <ecNumber evidence="9">6.3.3.3</ecNumber>
    </recommendedName>
    <alternativeName>
        <fullName evidence="9">DTB synthetase</fullName>
        <shortName evidence="9">DTBS</shortName>
    </alternativeName>
    <alternativeName>
        <fullName evidence="9">Dethiobiotin synthase</fullName>
    </alternativeName>
</protein>
<dbReference type="Proteomes" id="UP000249467">
    <property type="component" value="Unassembled WGS sequence"/>
</dbReference>
<feature type="binding site" evidence="9">
    <location>
        <position position="52"/>
    </location>
    <ligand>
        <name>substrate</name>
    </ligand>
</feature>
<feature type="binding site" evidence="9">
    <location>
        <position position="117"/>
    </location>
    <ligand>
        <name>Mg(2+)</name>
        <dbReference type="ChEBI" id="CHEBI:18420"/>
    </ligand>
</feature>
<evidence type="ECO:0000256" key="3">
    <source>
        <dbReference type="ARBA" id="ARBA00022723"/>
    </source>
</evidence>
<comment type="subcellular location">
    <subcellularLocation>
        <location evidence="9">Cytoplasm</location>
    </subcellularLocation>
</comment>
<evidence type="ECO:0000256" key="5">
    <source>
        <dbReference type="ARBA" id="ARBA00022756"/>
    </source>
</evidence>
<feature type="binding site" evidence="9">
    <location>
        <position position="17"/>
    </location>
    <ligand>
        <name>Mg(2+)</name>
        <dbReference type="ChEBI" id="CHEBI:18420"/>
    </ligand>
</feature>
<keyword evidence="4 9" id="KW-0547">Nucleotide-binding</keyword>
<comment type="similarity">
    <text evidence="9">Belongs to the dethiobiotin synthetase family.</text>
</comment>
<evidence type="ECO:0000256" key="7">
    <source>
        <dbReference type="ARBA" id="ARBA00022842"/>
    </source>
</evidence>
<evidence type="ECO:0000256" key="2">
    <source>
        <dbReference type="ARBA" id="ARBA00022598"/>
    </source>
</evidence>
<dbReference type="EC" id="6.3.3.3" evidence="9"/>
<comment type="catalytic activity">
    <reaction evidence="9">
        <text>(7R,8S)-7,8-diammoniononanoate + CO2 + ATP = (4R,5S)-dethiobiotin + ADP + phosphate + 3 H(+)</text>
        <dbReference type="Rhea" id="RHEA:15805"/>
        <dbReference type="ChEBI" id="CHEBI:15378"/>
        <dbReference type="ChEBI" id="CHEBI:16526"/>
        <dbReference type="ChEBI" id="CHEBI:30616"/>
        <dbReference type="ChEBI" id="CHEBI:43474"/>
        <dbReference type="ChEBI" id="CHEBI:149469"/>
        <dbReference type="ChEBI" id="CHEBI:149473"/>
        <dbReference type="ChEBI" id="CHEBI:456216"/>
        <dbReference type="EC" id="6.3.3.3"/>
    </reaction>
</comment>
<dbReference type="GO" id="GO:0004141">
    <property type="term" value="F:dethiobiotin synthase activity"/>
    <property type="evidence" value="ECO:0007669"/>
    <property type="project" value="UniProtKB-UniRule"/>
</dbReference>
<sequence length="234" mass="25532">MTKPLLIVGSDTGVGKTVLTAALAAYWLTYRDLTVSQTEPSKSLGIYKPLQSGKGDREFYNQTFSLSQTLAEITPLYFETPIAPAIAAYKEGKAIDLGLIWQHFQKLQQQKECLLVESMGGLGSPITDEYIVADLARDWALDVILVVPVRLGAISQAIANVALANIQKVKLRGIVLSCSQVYTSDEIEELAPPQMISRLASVPILGILPYVKDLSDISQLARAASELDIERILI</sequence>
<dbReference type="PIRSF" id="PIRSF006755">
    <property type="entry name" value="DTB_synth"/>
    <property type="match status" value="1"/>
</dbReference>
<reference evidence="10 11" key="2">
    <citation type="submission" date="2018-06" db="EMBL/GenBank/DDBJ databases">
        <title>Metagenomic assembly of (sub)arctic Cyanobacteria and their associated microbiome from non-axenic cultures.</title>
        <authorList>
            <person name="Baurain D."/>
        </authorList>
    </citation>
    <scope>NUCLEOTIDE SEQUENCE [LARGE SCALE GENOMIC DNA]</scope>
    <source>
        <strain evidence="10">ULC066bin1</strain>
    </source>
</reference>
<comment type="function">
    <text evidence="9">Catalyzes a mechanistically unusual reaction, the ATP-dependent insertion of CO2 between the N7 and N8 nitrogen atoms of 7,8-diaminopelargonic acid (DAPA, also called 7,8-diammoniononanoate) to form a ureido ring.</text>
</comment>
<evidence type="ECO:0000313" key="10">
    <source>
        <dbReference type="EMBL" id="PZO35624.1"/>
    </source>
</evidence>
<evidence type="ECO:0000313" key="11">
    <source>
        <dbReference type="Proteomes" id="UP000249467"/>
    </source>
</evidence>
<gene>
    <name evidence="9" type="primary">bioD</name>
    <name evidence="10" type="ORF">DCF19_23530</name>
</gene>
<dbReference type="AlphaFoldDB" id="A0A2W4VS09"/>
<evidence type="ECO:0000256" key="1">
    <source>
        <dbReference type="ARBA" id="ARBA00022490"/>
    </source>
</evidence>
<feature type="binding site" evidence="9">
    <location>
        <position position="56"/>
    </location>
    <ligand>
        <name>Mg(2+)</name>
        <dbReference type="ChEBI" id="CHEBI:18420"/>
    </ligand>
</feature>
<dbReference type="EMBL" id="QBML01000054">
    <property type="protein sequence ID" value="PZO35624.1"/>
    <property type="molecule type" value="Genomic_DNA"/>
</dbReference>
<feature type="binding site" evidence="9">
    <location>
        <begin position="117"/>
        <end position="120"/>
    </location>
    <ligand>
        <name>ATP</name>
        <dbReference type="ChEBI" id="CHEBI:30616"/>
    </ligand>
</feature>
<dbReference type="GO" id="GO:0005829">
    <property type="term" value="C:cytosol"/>
    <property type="evidence" value="ECO:0007669"/>
    <property type="project" value="TreeGrafter"/>
</dbReference>
<keyword evidence="6 9" id="KW-0067">ATP-binding</keyword>